<evidence type="ECO:0000313" key="4">
    <source>
        <dbReference type="Proteomes" id="UP000515703"/>
    </source>
</evidence>
<name>A0A7I8DJS2_9FIRM</name>
<protein>
    <submittedName>
        <fullName evidence="3">Transcriptional regulator</fullName>
    </submittedName>
</protein>
<sequence>MNKLVFDIGATNTKFALMSTEGKILEREKVPTVYHSVDEYFDNMVKIVSKYRHQADEIAISTNGRMYTDGDTYRAYTRKLLQGINLKKEMEFRTGLPVTVLNDGFAAALGEWWKGAGKGTKNLLVIVLGSGLGCGLILNGELYQGSKLNAAMLFGMINAYGGSQYELAGISTAFYLLLYQLSAMKQIPMEQMTGERFFEFAAEGDPLALQMLQQYCQCIALIVYNSAMLLDLDSIVITGGLSEQGIILDMVNRKLLELPKKIMEGEEVAVMLEMASVDTGDFQIQVKKGELALDANLYGALYYLLRKE</sequence>
<dbReference type="RefSeq" id="WP_185258901.1">
    <property type="nucleotide sequence ID" value="NZ_AP023368.1"/>
</dbReference>
<dbReference type="Pfam" id="PF00480">
    <property type="entry name" value="ROK"/>
    <property type="match status" value="2"/>
</dbReference>
<dbReference type="KEGG" id="acht:bsdcttw_16230"/>
<dbReference type="PANTHER" id="PTHR18964:SF170">
    <property type="entry name" value="SUGAR KINASE"/>
    <property type="match status" value="1"/>
</dbReference>
<dbReference type="SUPFAM" id="SSF53067">
    <property type="entry name" value="Actin-like ATPase domain"/>
    <property type="match status" value="1"/>
</dbReference>
<proteinExistence type="inferred from homology"/>
<keyword evidence="2" id="KW-0472">Membrane</keyword>
<evidence type="ECO:0000256" key="1">
    <source>
        <dbReference type="ARBA" id="ARBA00006479"/>
    </source>
</evidence>
<evidence type="ECO:0000313" key="3">
    <source>
        <dbReference type="EMBL" id="BCJ98582.1"/>
    </source>
</evidence>
<organism evidence="3 4">
    <name type="scientific">Anaerocolumna chitinilytica</name>
    <dbReference type="NCBI Taxonomy" id="1727145"/>
    <lineage>
        <taxon>Bacteria</taxon>
        <taxon>Bacillati</taxon>
        <taxon>Bacillota</taxon>
        <taxon>Clostridia</taxon>
        <taxon>Lachnospirales</taxon>
        <taxon>Lachnospiraceae</taxon>
        <taxon>Anaerocolumna</taxon>
    </lineage>
</organism>
<dbReference type="PANTHER" id="PTHR18964">
    <property type="entry name" value="ROK (REPRESSOR, ORF, KINASE) FAMILY"/>
    <property type="match status" value="1"/>
</dbReference>
<dbReference type="EMBL" id="AP023368">
    <property type="protein sequence ID" value="BCJ98582.1"/>
    <property type="molecule type" value="Genomic_DNA"/>
</dbReference>
<gene>
    <name evidence="3" type="ORF">bsdcttw_16230</name>
</gene>
<reference evidence="3 4" key="1">
    <citation type="submission" date="2020-08" db="EMBL/GenBank/DDBJ databases">
        <title>Draft genome sequencing of an Anaerocolumna strain isolated from anoxic soil subjected to BSD treatment.</title>
        <authorList>
            <person name="Uek A."/>
            <person name="Tonouchi A."/>
        </authorList>
    </citation>
    <scope>NUCLEOTIDE SEQUENCE [LARGE SCALE GENOMIC DNA]</scope>
    <source>
        <strain evidence="3 4">CTTW</strain>
    </source>
</reference>
<dbReference type="AlphaFoldDB" id="A0A7I8DJS2"/>
<dbReference type="CDD" id="cd24152">
    <property type="entry name" value="ASKHA_NBD_ROK-like"/>
    <property type="match status" value="1"/>
</dbReference>
<evidence type="ECO:0000256" key="2">
    <source>
        <dbReference type="SAM" id="Phobius"/>
    </source>
</evidence>
<keyword evidence="4" id="KW-1185">Reference proteome</keyword>
<dbReference type="InterPro" id="IPR043129">
    <property type="entry name" value="ATPase_NBD"/>
</dbReference>
<dbReference type="InterPro" id="IPR000600">
    <property type="entry name" value="ROK"/>
</dbReference>
<keyword evidence="2" id="KW-1133">Transmembrane helix</keyword>
<comment type="similarity">
    <text evidence="1">Belongs to the ROK (NagC/XylR) family.</text>
</comment>
<feature type="transmembrane region" description="Helical" evidence="2">
    <location>
        <begin position="163"/>
        <end position="182"/>
    </location>
</feature>
<dbReference type="Proteomes" id="UP000515703">
    <property type="component" value="Chromosome"/>
</dbReference>
<feature type="transmembrane region" description="Helical" evidence="2">
    <location>
        <begin position="123"/>
        <end position="143"/>
    </location>
</feature>
<keyword evidence="2" id="KW-0812">Transmembrane</keyword>
<reference evidence="3 4" key="2">
    <citation type="submission" date="2020-08" db="EMBL/GenBank/DDBJ databases">
        <authorList>
            <person name="Ueki A."/>
            <person name="Tonouchi A."/>
        </authorList>
    </citation>
    <scope>NUCLEOTIDE SEQUENCE [LARGE SCALE GENOMIC DNA]</scope>
    <source>
        <strain evidence="3 4">CTTW</strain>
    </source>
</reference>
<accession>A0A7I8DJS2</accession>
<dbReference type="Gene3D" id="3.30.420.40">
    <property type="match status" value="2"/>
</dbReference>